<feature type="region of interest" description="Disordered" evidence="5">
    <location>
        <begin position="238"/>
        <end position="264"/>
    </location>
</feature>
<keyword evidence="4" id="KW-0833">Ubl conjugation pathway</keyword>
<dbReference type="PROSITE" id="PS51698">
    <property type="entry name" value="U_BOX"/>
    <property type="match status" value="1"/>
</dbReference>
<dbReference type="PANTHER" id="PTHR23315:SF111">
    <property type="entry name" value="U-BOX DOMAIN-CONTAINING PROTEIN 14"/>
    <property type="match status" value="1"/>
</dbReference>
<evidence type="ECO:0000256" key="1">
    <source>
        <dbReference type="ARBA" id="ARBA00000900"/>
    </source>
</evidence>
<feature type="compositionally biased region" description="Polar residues" evidence="5">
    <location>
        <begin position="248"/>
        <end position="264"/>
    </location>
</feature>
<sequence length="1466" mass="162076">MTGSTYRLSCLLMLDKWLPVLQSECELLAEIFRGLEPVLIEMSSPQARFSSITRERFAGLMPALQRAEKVLEKIKHASTSKFRRLLQKRQLAQELRSSTVECLSWINKLPLASFEREEEIRELKSKLERLGKSLNDADPSRDEDEEDHFLAEVMSTLRLPNSEEAGTTSSEGGKALDRLLQLLARRFDSDVATVLSEWQEVKEEARRLQEMVEYTAENKRLMERDLMQVLLYLDKGTEQEQATRSEAEGPSSTENAAGSSTSDVSPPDDFVCVFCSSLMEDPVLCASGYSYCRECLMKWLNDGKEICPYTGSRISPEVYPNRALRNLIRRWKEGTTTLRQLNLQDVEGSVGPPTRLTIDVPPEPVDEAVNSARSFSQNELGSRSFSSVPPTTPSVGPHITFLKSPSSDLRKVKSNLKELASVALHPRGQWEIHCAGGVVVIAKYLSSEDPYIAEKAADVFDNLTFQPKMGNNYLRYDQREEILSSVTECALDPLIDQMSKGNSGTRFAAARALVNLLEDDQARERVRHKQGVVQGLLGLENICTRALFESSQEGIDLCRKGLAFLAGDKPPVSASVNTNRDLSTALLRLVVSSAANRKLVEETLGVLSYMVRRVGRRDSGTLLDKDGIKVLIGLLHPPEALASRGQPFSRPNSLTEEGKRELLNIFDEISKAEAFMVLLVECELITHLLGRITDVEAGKDFVNQGSKLLWKCIQGSEQKYSPVHFHCDLQLEMKGVVDILRRDGIPSEAKLDLLSALVYLCEWQNGYTLKESFIKTSESFLNTGGVAALVVLGKSPLGPLREKTAVMFRQLSESCPCHKVLQTSEAAMLISNLLADESDKCRCEAVIALASLGNSGGWERQLEVMPVEQFVDTLLSTSSSDCRKASMSVLRKICSPKKHSAPLGNPELPVVLREKTTIKGLLDIVRFPASDDEAVEATELLMSLVEQDHSICSFLVEENEDGLSVLIKTGVQPGNRPRLKVVKLLQAFAEVSDGTRGALMDVGGVPLLVNAVEEGSNTGRHCDVAVASNALEALKSMVKYKPAMEAVIEADFAEKAIECLTVRTLSPGLLDLLSLILDRDATAERRKATAERIRQARGVQALVGVLSVHSAGLKEKQLVAKILTRLIQLDDEVQPILREKNGIKLLNDLLVRQAAEAEANRSSNSSRGTEVLETLIAATEDLHNLELLLNERCIEPLLSLMSLARNSLLTELEGLALDLLLKLSRAALTPRSGADFMVSRVSEQVLRVIGAASDDSLVERAARIIRNISLFGPHERAIMNAGDEGAVKILLRKISLCQAEVPTDDVNFSVIALERFMLEDEGRRSLLQEDGILYLIKFLSKSRGQAKLFATRILVMLASEHNPSKDWFSEMWKLKGDLLLSMRESLESRDKDTKIQAAELLRCLILKGSGAEVCSSISDTGCHSKLRDLQTNPECAQSANAALEAYNKTRKDNRQGPLRFLLSRAS</sequence>
<dbReference type="SMART" id="SM00504">
    <property type="entry name" value="Ubox"/>
    <property type="match status" value="1"/>
</dbReference>
<evidence type="ECO:0000256" key="4">
    <source>
        <dbReference type="ARBA" id="ARBA00022786"/>
    </source>
</evidence>
<dbReference type="SUPFAM" id="SSF48371">
    <property type="entry name" value="ARM repeat"/>
    <property type="match status" value="2"/>
</dbReference>
<dbReference type="Pfam" id="PF04564">
    <property type="entry name" value="U-box"/>
    <property type="match status" value="1"/>
</dbReference>
<dbReference type="Gene3D" id="3.30.40.10">
    <property type="entry name" value="Zinc/RING finger domain, C3HC4 (zinc finger)"/>
    <property type="match status" value="1"/>
</dbReference>
<dbReference type="SUPFAM" id="SSF57850">
    <property type="entry name" value="RING/U-box"/>
    <property type="match status" value="1"/>
</dbReference>
<dbReference type="GO" id="GO:0061630">
    <property type="term" value="F:ubiquitin protein ligase activity"/>
    <property type="evidence" value="ECO:0007669"/>
    <property type="project" value="UniProtKB-EC"/>
</dbReference>
<evidence type="ECO:0000313" key="8">
    <source>
        <dbReference type="Proteomes" id="UP001633002"/>
    </source>
</evidence>
<reference evidence="7 8" key="1">
    <citation type="submission" date="2024-09" db="EMBL/GenBank/DDBJ databases">
        <title>Chromosome-scale assembly of Riccia sorocarpa.</title>
        <authorList>
            <person name="Paukszto L."/>
        </authorList>
    </citation>
    <scope>NUCLEOTIDE SEQUENCE [LARGE SCALE GENOMIC DNA]</scope>
    <source>
        <strain evidence="7">LP-2024</strain>
        <tissue evidence="7">Aerial parts of the thallus</tissue>
    </source>
</reference>
<comment type="catalytic activity">
    <reaction evidence="1">
        <text>S-ubiquitinyl-[E2 ubiquitin-conjugating enzyme]-L-cysteine + [acceptor protein]-L-lysine = [E2 ubiquitin-conjugating enzyme]-L-cysteine + N(6)-ubiquitinyl-[acceptor protein]-L-lysine.</text>
        <dbReference type="EC" id="2.3.2.27"/>
    </reaction>
</comment>
<evidence type="ECO:0000256" key="2">
    <source>
        <dbReference type="ARBA" id="ARBA00004906"/>
    </source>
</evidence>
<dbReference type="InterPro" id="IPR013083">
    <property type="entry name" value="Znf_RING/FYVE/PHD"/>
</dbReference>
<dbReference type="PANTHER" id="PTHR23315">
    <property type="entry name" value="U BOX DOMAIN-CONTAINING"/>
    <property type="match status" value="1"/>
</dbReference>
<dbReference type="InterPro" id="IPR003613">
    <property type="entry name" value="Ubox_domain"/>
</dbReference>
<dbReference type="Gene3D" id="1.25.10.10">
    <property type="entry name" value="Leucine-rich Repeat Variant"/>
    <property type="match status" value="3"/>
</dbReference>
<feature type="domain" description="U-box" evidence="6">
    <location>
        <begin position="265"/>
        <end position="338"/>
    </location>
</feature>
<dbReference type="InterPro" id="IPR011989">
    <property type="entry name" value="ARM-like"/>
</dbReference>
<dbReference type="EMBL" id="JBJQOH010000001">
    <property type="protein sequence ID" value="KAL3699994.1"/>
    <property type="molecule type" value="Genomic_DNA"/>
</dbReference>
<evidence type="ECO:0000256" key="5">
    <source>
        <dbReference type="SAM" id="MobiDB-lite"/>
    </source>
</evidence>
<accession>A0ABD3IEQ6</accession>
<dbReference type="EC" id="2.3.2.27" evidence="3"/>
<protein>
    <recommendedName>
        <fullName evidence="3">RING-type E3 ubiquitin transferase</fullName>
        <ecNumber evidence="3">2.3.2.27</ecNumber>
    </recommendedName>
</protein>
<keyword evidence="8" id="KW-1185">Reference proteome</keyword>
<gene>
    <name evidence="7" type="ORF">R1sor_018016</name>
</gene>
<evidence type="ECO:0000259" key="6">
    <source>
        <dbReference type="PROSITE" id="PS51698"/>
    </source>
</evidence>
<comment type="pathway">
    <text evidence="2">Protein modification; protein ubiquitination.</text>
</comment>
<name>A0ABD3IEQ6_9MARC</name>
<comment type="caution">
    <text evidence="7">The sequence shown here is derived from an EMBL/GenBank/DDBJ whole genome shotgun (WGS) entry which is preliminary data.</text>
</comment>
<feature type="compositionally biased region" description="Basic and acidic residues" evidence="5">
    <location>
        <begin position="238"/>
        <end position="247"/>
    </location>
</feature>
<organism evidence="7 8">
    <name type="scientific">Riccia sorocarpa</name>
    <dbReference type="NCBI Taxonomy" id="122646"/>
    <lineage>
        <taxon>Eukaryota</taxon>
        <taxon>Viridiplantae</taxon>
        <taxon>Streptophyta</taxon>
        <taxon>Embryophyta</taxon>
        <taxon>Marchantiophyta</taxon>
        <taxon>Marchantiopsida</taxon>
        <taxon>Marchantiidae</taxon>
        <taxon>Marchantiales</taxon>
        <taxon>Ricciaceae</taxon>
        <taxon>Riccia</taxon>
    </lineage>
</organism>
<proteinExistence type="predicted"/>
<evidence type="ECO:0000256" key="3">
    <source>
        <dbReference type="ARBA" id="ARBA00012483"/>
    </source>
</evidence>
<dbReference type="InterPro" id="IPR016024">
    <property type="entry name" value="ARM-type_fold"/>
</dbReference>
<evidence type="ECO:0000313" key="7">
    <source>
        <dbReference type="EMBL" id="KAL3699994.1"/>
    </source>
</evidence>
<dbReference type="Proteomes" id="UP001633002">
    <property type="component" value="Unassembled WGS sequence"/>
</dbReference>